<dbReference type="HOGENOM" id="CLU_1268796_0_0_1"/>
<organism evidence="3 4">
    <name type="scientific">Setaria italica</name>
    <name type="common">Foxtail millet</name>
    <name type="synonym">Panicum italicum</name>
    <dbReference type="NCBI Taxonomy" id="4555"/>
    <lineage>
        <taxon>Eukaryota</taxon>
        <taxon>Viridiplantae</taxon>
        <taxon>Streptophyta</taxon>
        <taxon>Embryophyta</taxon>
        <taxon>Tracheophyta</taxon>
        <taxon>Spermatophyta</taxon>
        <taxon>Magnoliopsida</taxon>
        <taxon>Liliopsida</taxon>
        <taxon>Poales</taxon>
        <taxon>Poaceae</taxon>
        <taxon>PACMAD clade</taxon>
        <taxon>Panicoideae</taxon>
        <taxon>Panicodae</taxon>
        <taxon>Paniceae</taxon>
        <taxon>Cenchrinae</taxon>
        <taxon>Setaria</taxon>
    </lineage>
</organism>
<dbReference type="AlphaFoldDB" id="K4AEY6"/>
<dbReference type="OMA" id="HHEHVPS"/>
<reference evidence="4" key="1">
    <citation type="journal article" date="2012" name="Nat. Biotechnol.">
        <title>Reference genome sequence of the model plant Setaria.</title>
        <authorList>
            <person name="Bennetzen J.L."/>
            <person name="Schmutz J."/>
            <person name="Wang H."/>
            <person name="Percifield R."/>
            <person name="Hawkins J."/>
            <person name="Pontaroli A.C."/>
            <person name="Estep M."/>
            <person name="Feng L."/>
            <person name="Vaughn J.N."/>
            <person name="Grimwood J."/>
            <person name="Jenkins J."/>
            <person name="Barry K."/>
            <person name="Lindquist E."/>
            <person name="Hellsten U."/>
            <person name="Deshpande S."/>
            <person name="Wang X."/>
            <person name="Wu X."/>
            <person name="Mitros T."/>
            <person name="Triplett J."/>
            <person name="Yang X."/>
            <person name="Ye C.Y."/>
            <person name="Mauro-Herrera M."/>
            <person name="Wang L."/>
            <person name="Li P."/>
            <person name="Sharma M."/>
            <person name="Sharma R."/>
            <person name="Ronald P.C."/>
            <person name="Panaud O."/>
            <person name="Kellogg E.A."/>
            <person name="Brutnell T.P."/>
            <person name="Doust A.N."/>
            <person name="Tuskan G.A."/>
            <person name="Rokhsar D."/>
            <person name="Devos K.M."/>
        </authorList>
    </citation>
    <scope>NUCLEOTIDE SEQUENCE [LARGE SCALE GENOMIC DNA]</scope>
    <source>
        <strain evidence="4">cv. Yugu1</strain>
    </source>
</reference>
<feature type="signal peptide" evidence="2">
    <location>
        <begin position="1"/>
        <end position="18"/>
    </location>
</feature>
<evidence type="ECO:0000313" key="4">
    <source>
        <dbReference type="Proteomes" id="UP000004995"/>
    </source>
</evidence>
<feature type="compositionally biased region" description="Basic and acidic residues" evidence="1">
    <location>
        <begin position="67"/>
        <end position="85"/>
    </location>
</feature>
<gene>
    <name evidence="3" type="primary">LOC101785245</name>
</gene>
<feature type="chain" id="PRO_5010128942" evidence="2">
    <location>
        <begin position="19"/>
        <end position="218"/>
    </location>
</feature>
<evidence type="ECO:0000313" key="3">
    <source>
        <dbReference type="EnsemblPlants" id="KQK90741"/>
    </source>
</evidence>
<dbReference type="Gramene" id="KQK90741">
    <property type="protein sequence ID" value="KQK90741"/>
    <property type="gene ID" value="SETIT_037443mg"/>
</dbReference>
<evidence type="ECO:0000256" key="2">
    <source>
        <dbReference type="SAM" id="SignalP"/>
    </source>
</evidence>
<dbReference type="Proteomes" id="UP000004995">
    <property type="component" value="Unassembled WGS sequence"/>
</dbReference>
<keyword evidence="2" id="KW-0732">Signal</keyword>
<dbReference type="EnsemblPlants" id="KQK90741">
    <property type="protein sequence ID" value="KQK90741"/>
    <property type="gene ID" value="SETIT_037443mg"/>
</dbReference>
<proteinExistence type="predicted"/>
<evidence type="ECO:0000256" key="1">
    <source>
        <dbReference type="SAM" id="MobiDB-lite"/>
    </source>
</evidence>
<dbReference type="InParanoid" id="K4AEY6"/>
<keyword evidence="4" id="KW-1185">Reference proteome</keyword>
<dbReference type="EMBL" id="AGNK02005975">
    <property type="status" value="NOT_ANNOTATED_CDS"/>
    <property type="molecule type" value="Genomic_DNA"/>
</dbReference>
<accession>K4AEY6</accession>
<name>K4AEY6_SETIT</name>
<feature type="region of interest" description="Disordered" evidence="1">
    <location>
        <begin position="64"/>
        <end position="85"/>
    </location>
</feature>
<sequence length="218" mass="22852">MHGHGLVLVLEVLGGARGLVPDAVAVVGEHHEHVPSGAADDGGEHGHHGALADLQRRVQAGHGVGVQERDGGEHQQRQRGVDEVPRAEPVRRQVPGRRVGVRGEGVEATARDDAVVDAAVGAHVAVGEGGEGAEAAAERHEGPAQDLVEGGAVAVVGDQGGQELEQEHRAAGKEFDQVRHPAERAVRHAHAAAPRRQRRRRRHRGSICRCSLLLAAGS</sequence>
<protein>
    <submittedName>
        <fullName evidence="3">Uncharacterized protein</fullName>
    </submittedName>
</protein>
<reference evidence="3" key="2">
    <citation type="submission" date="2018-08" db="UniProtKB">
        <authorList>
            <consortium name="EnsemblPlants"/>
        </authorList>
    </citation>
    <scope>IDENTIFICATION</scope>
    <source>
        <strain evidence="3">Yugu1</strain>
    </source>
</reference>